<name>A0A0K6GCA7_9AGAM</name>
<reference evidence="2 3" key="1">
    <citation type="submission" date="2015-07" db="EMBL/GenBank/DDBJ databases">
        <authorList>
            <person name="Noorani M."/>
        </authorList>
    </citation>
    <scope>NUCLEOTIDE SEQUENCE [LARGE SCALE GENOMIC DNA]</scope>
    <source>
        <strain evidence="2">BBA 69670</strain>
    </source>
</reference>
<dbReference type="EMBL" id="CYGV01001623">
    <property type="protein sequence ID" value="CUA76110.1"/>
    <property type="molecule type" value="Genomic_DNA"/>
</dbReference>
<evidence type="ECO:0000313" key="3">
    <source>
        <dbReference type="Proteomes" id="UP000044841"/>
    </source>
</evidence>
<accession>A0A0K6GCA7</accession>
<protein>
    <submittedName>
        <fullName evidence="2">Uncharacterized protein</fullName>
    </submittedName>
</protein>
<dbReference type="AlphaFoldDB" id="A0A0K6GCA7"/>
<dbReference type="Proteomes" id="UP000044841">
    <property type="component" value="Unassembled WGS sequence"/>
</dbReference>
<gene>
    <name evidence="2" type="ORF">RSOLAG22IIIB_06103</name>
</gene>
<evidence type="ECO:0000313" key="2">
    <source>
        <dbReference type="EMBL" id="CUA76110.1"/>
    </source>
</evidence>
<feature type="region of interest" description="Disordered" evidence="1">
    <location>
        <begin position="92"/>
        <end position="116"/>
    </location>
</feature>
<keyword evidence="3" id="KW-1185">Reference proteome</keyword>
<proteinExistence type="predicted"/>
<sequence length="116" mass="12874">MLKAEPVTVKPMSLGEKKAARKRLKAAAFPTTTEEGLNIPEESLFRLFCPPFDSYDPPFDGFSTAEERAKIEEAVDAGAVWLDKLGSQANAKNSELSATRLESRKAHRISLHRSRN</sequence>
<evidence type="ECO:0000256" key="1">
    <source>
        <dbReference type="SAM" id="MobiDB-lite"/>
    </source>
</evidence>
<organism evidence="2 3">
    <name type="scientific">Rhizoctonia solani</name>
    <dbReference type="NCBI Taxonomy" id="456999"/>
    <lineage>
        <taxon>Eukaryota</taxon>
        <taxon>Fungi</taxon>
        <taxon>Dikarya</taxon>
        <taxon>Basidiomycota</taxon>
        <taxon>Agaricomycotina</taxon>
        <taxon>Agaricomycetes</taxon>
        <taxon>Cantharellales</taxon>
        <taxon>Ceratobasidiaceae</taxon>
        <taxon>Rhizoctonia</taxon>
    </lineage>
</organism>
<feature type="compositionally biased region" description="Basic residues" evidence="1">
    <location>
        <begin position="105"/>
        <end position="116"/>
    </location>
</feature>